<evidence type="ECO:0000313" key="2">
    <source>
        <dbReference type="EMBL" id="MFD1931160.1"/>
    </source>
</evidence>
<organism evidence="2 3">
    <name type="scientific">Nonomuraea mangrovi</name>
    <dbReference type="NCBI Taxonomy" id="2316207"/>
    <lineage>
        <taxon>Bacteria</taxon>
        <taxon>Bacillati</taxon>
        <taxon>Actinomycetota</taxon>
        <taxon>Actinomycetes</taxon>
        <taxon>Streptosporangiales</taxon>
        <taxon>Streptosporangiaceae</taxon>
        <taxon>Nonomuraea</taxon>
    </lineage>
</organism>
<accession>A0ABW4SNK4</accession>
<dbReference type="RefSeq" id="WP_379570259.1">
    <property type="nucleotide sequence ID" value="NZ_JBHUFV010000011.1"/>
</dbReference>
<feature type="transmembrane region" description="Helical" evidence="1">
    <location>
        <begin position="148"/>
        <end position="166"/>
    </location>
</feature>
<dbReference type="EMBL" id="JBHUFV010000011">
    <property type="protein sequence ID" value="MFD1931160.1"/>
    <property type="molecule type" value="Genomic_DNA"/>
</dbReference>
<feature type="transmembrane region" description="Helical" evidence="1">
    <location>
        <begin position="33"/>
        <end position="50"/>
    </location>
</feature>
<keyword evidence="1" id="KW-0472">Membrane</keyword>
<sequence length="172" mass="17947">MFSTGLILGALFSGVVVGAVGGLVSIVDPVVRWWVLIPPLVVVLAFELAGRPLSLPQNRRLVPQDVIPRSEFGGPLQFGFEMGTGVRTFTPTALPHALVLSVVLVGGLGPGLLAGLGFGLGRALMPLTRTLSGDPAAWDTRMLASMPWVGRACAVAFVAAIVMLLPRGMLLP</sequence>
<feature type="transmembrane region" description="Helical" evidence="1">
    <location>
        <begin position="97"/>
        <end position="120"/>
    </location>
</feature>
<reference evidence="3" key="1">
    <citation type="journal article" date="2019" name="Int. J. Syst. Evol. Microbiol.">
        <title>The Global Catalogue of Microorganisms (GCM) 10K type strain sequencing project: providing services to taxonomists for standard genome sequencing and annotation.</title>
        <authorList>
            <consortium name="The Broad Institute Genomics Platform"/>
            <consortium name="The Broad Institute Genome Sequencing Center for Infectious Disease"/>
            <person name="Wu L."/>
            <person name="Ma J."/>
        </authorList>
    </citation>
    <scope>NUCLEOTIDE SEQUENCE [LARGE SCALE GENOMIC DNA]</scope>
    <source>
        <strain evidence="3">ICMP 6774ER</strain>
    </source>
</reference>
<gene>
    <name evidence="2" type="ORF">ACFSKW_06680</name>
</gene>
<dbReference type="Proteomes" id="UP001597368">
    <property type="component" value="Unassembled WGS sequence"/>
</dbReference>
<name>A0ABW4SNK4_9ACTN</name>
<evidence type="ECO:0000256" key="1">
    <source>
        <dbReference type="SAM" id="Phobius"/>
    </source>
</evidence>
<protein>
    <submittedName>
        <fullName evidence="2">Uncharacterized protein</fullName>
    </submittedName>
</protein>
<feature type="transmembrane region" description="Helical" evidence="1">
    <location>
        <begin position="7"/>
        <end position="27"/>
    </location>
</feature>
<comment type="caution">
    <text evidence="2">The sequence shown here is derived from an EMBL/GenBank/DDBJ whole genome shotgun (WGS) entry which is preliminary data.</text>
</comment>
<keyword evidence="1" id="KW-1133">Transmembrane helix</keyword>
<evidence type="ECO:0000313" key="3">
    <source>
        <dbReference type="Proteomes" id="UP001597368"/>
    </source>
</evidence>
<keyword evidence="1" id="KW-0812">Transmembrane</keyword>
<keyword evidence="3" id="KW-1185">Reference proteome</keyword>
<proteinExistence type="predicted"/>